<evidence type="ECO:0000256" key="4">
    <source>
        <dbReference type="ARBA" id="ARBA00022692"/>
    </source>
</evidence>
<dbReference type="Pfam" id="PF00209">
    <property type="entry name" value="SNF"/>
    <property type="match status" value="1"/>
</dbReference>
<feature type="region of interest" description="Disordered" evidence="11">
    <location>
        <begin position="55"/>
        <end position="93"/>
    </location>
</feature>
<feature type="transmembrane region" description="Helical" evidence="12">
    <location>
        <begin position="579"/>
        <end position="604"/>
    </location>
</feature>
<gene>
    <name evidence="13" type="ORF">CLUMA_CG017785</name>
</gene>
<keyword evidence="6 12" id="KW-1133">Transmembrane helix</keyword>
<accession>A0A1J1IWZ2</accession>
<dbReference type="GO" id="GO:0046872">
    <property type="term" value="F:metal ion binding"/>
    <property type="evidence" value="ECO:0007669"/>
    <property type="project" value="UniProtKB-KW"/>
</dbReference>
<evidence type="ECO:0000256" key="6">
    <source>
        <dbReference type="ARBA" id="ARBA00022989"/>
    </source>
</evidence>
<feature type="transmembrane region" description="Helical" evidence="12">
    <location>
        <begin position="363"/>
        <end position="383"/>
    </location>
</feature>
<feature type="transmembrane region" description="Helical" evidence="12">
    <location>
        <begin position="395"/>
        <end position="418"/>
    </location>
</feature>
<feature type="transmembrane region" description="Helical" evidence="12">
    <location>
        <begin position="654"/>
        <end position="673"/>
    </location>
</feature>
<evidence type="ECO:0000256" key="3">
    <source>
        <dbReference type="ARBA" id="ARBA00022448"/>
    </source>
</evidence>
<dbReference type="GO" id="GO:0005034">
    <property type="term" value="F:osmosensor activity"/>
    <property type="evidence" value="ECO:0007669"/>
    <property type="project" value="InterPro"/>
</dbReference>
<evidence type="ECO:0000256" key="1">
    <source>
        <dbReference type="ARBA" id="ARBA00004141"/>
    </source>
</evidence>
<feature type="transmembrane region" description="Helical" evidence="12">
    <location>
        <begin position="534"/>
        <end position="559"/>
    </location>
</feature>
<feature type="binding site" evidence="8">
    <location>
        <position position="481"/>
    </location>
    <ligand>
        <name>Na(+)</name>
        <dbReference type="ChEBI" id="CHEBI:29101"/>
        <label>1</label>
    </ligand>
</feature>
<dbReference type="GO" id="GO:0005283">
    <property type="term" value="F:amino acid:sodium symporter activity"/>
    <property type="evidence" value="ECO:0007669"/>
    <property type="project" value="TreeGrafter"/>
</dbReference>
<feature type="transmembrane region" description="Helical" evidence="12">
    <location>
        <begin position="201"/>
        <end position="219"/>
    </location>
</feature>
<feature type="binding site" evidence="8">
    <location>
        <position position="214"/>
    </location>
    <ligand>
        <name>Na(+)</name>
        <dbReference type="ChEBI" id="CHEBI:29101"/>
        <label>1</label>
    </ligand>
</feature>
<dbReference type="InterPro" id="IPR002944">
    <property type="entry name" value="Na/ntran_symport_inebriated"/>
</dbReference>
<dbReference type="GO" id="GO:0005886">
    <property type="term" value="C:plasma membrane"/>
    <property type="evidence" value="ECO:0007669"/>
    <property type="project" value="TreeGrafter"/>
</dbReference>
<keyword evidence="8" id="KW-0915">Sodium</keyword>
<organism evidence="13 14">
    <name type="scientific">Clunio marinus</name>
    <dbReference type="NCBI Taxonomy" id="568069"/>
    <lineage>
        <taxon>Eukaryota</taxon>
        <taxon>Metazoa</taxon>
        <taxon>Ecdysozoa</taxon>
        <taxon>Arthropoda</taxon>
        <taxon>Hexapoda</taxon>
        <taxon>Insecta</taxon>
        <taxon>Pterygota</taxon>
        <taxon>Neoptera</taxon>
        <taxon>Endopterygota</taxon>
        <taxon>Diptera</taxon>
        <taxon>Nematocera</taxon>
        <taxon>Chironomoidea</taxon>
        <taxon>Chironomidae</taxon>
        <taxon>Clunio</taxon>
    </lineage>
</organism>
<dbReference type="PROSITE" id="PS50267">
    <property type="entry name" value="NA_NEUROTRAN_SYMP_3"/>
    <property type="match status" value="1"/>
</dbReference>
<feature type="binding site" evidence="8">
    <location>
        <position position="210"/>
    </location>
    <ligand>
        <name>Na(+)</name>
        <dbReference type="ChEBI" id="CHEBI:29101"/>
        <label>1</label>
    </ligand>
</feature>
<dbReference type="GO" id="GO:0005328">
    <property type="term" value="F:neurotransmitter:sodium symporter activity"/>
    <property type="evidence" value="ECO:0007669"/>
    <property type="project" value="InterPro"/>
</dbReference>
<evidence type="ECO:0000256" key="7">
    <source>
        <dbReference type="ARBA" id="ARBA00023136"/>
    </source>
</evidence>
<feature type="compositionally biased region" description="Low complexity" evidence="11">
    <location>
        <begin position="59"/>
        <end position="73"/>
    </location>
</feature>
<keyword evidence="9" id="KW-1015">Disulfide bond</keyword>
<proteinExistence type="inferred from homology"/>
<feature type="transmembrane region" description="Helical" evidence="12">
    <location>
        <begin position="438"/>
        <end position="462"/>
    </location>
</feature>
<dbReference type="PANTHER" id="PTHR11616">
    <property type="entry name" value="SODIUM/CHLORIDE DEPENDENT TRANSPORTER"/>
    <property type="match status" value="1"/>
</dbReference>
<dbReference type="InterPro" id="IPR000175">
    <property type="entry name" value="Na/ntran_symport"/>
</dbReference>
<keyword evidence="7 12" id="KW-0472">Membrane</keyword>
<dbReference type="SUPFAM" id="SSF161070">
    <property type="entry name" value="SNF-like"/>
    <property type="match status" value="1"/>
</dbReference>
<feature type="transmembrane region" description="Helical" evidence="12">
    <location>
        <begin position="693"/>
        <end position="715"/>
    </location>
</feature>
<dbReference type="Proteomes" id="UP000183832">
    <property type="component" value="Unassembled WGS sequence"/>
</dbReference>
<feature type="binding site" evidence="8">
    <location>
        <position position="207"/>
    </location>
    <ligand>
        <name>Na(+)</name>
        <dbReference type="ChEBI" id="CHEBI:29101"/>
        <label>1</label>
    </ligand>
</feature>
<feature type="transmembrane region" description="Helical" evidence="12">
    <location>
        <begin position="474"/>
        <end position="496"/>
    </location>
</feature>
<name>A0A1J1IWZ2_9DIPT</name>
<comment type="similarity">
    <text evidence="2 10">Belongs to the sodium:neurotransmitter symporter (SNF) (TC 2.A.22) family.</text>
</comment>
<protein>
    <recommendedName>
        <fullName evidence="10">Transporter</fullName>
    </recommendedName>
</protein>
<feature type="compositionally biased region" description="Basic and acidic residues" evidence="11">
    <location>
        <begin position="776"/>
        <end position="804"/>
    </location>
</feature>
<dbReference type="OrthoDB" id="6581954at2759"/>
<dbReference type="STRING" id="568069.A0A1J1IWZ2"/>
<reference evidence="13 14" key="1">
    <citation type="submission" date="2015-04" db="EMBL/GenBank/DDBJ databases">
        <authorList>
            <person name="Syromyatnikov M.Y."/>
            <person name="Popov V.N."/>
        </authorList>
    </citation>
    <scope>NUCLEOTIDE SEQUENCE [LARGE SCALE GENOMIC DNA]</scope>
</reference>
<dbReference type="PRINTS" id="PR00176">
    <property type="entry name" value="NANEUSMPORT"/>
</dbReference>
<dbReference type="PANTHER" id="PTHR11616:SF303">
    <property type="entry name" value="SODIUM- AND CHLORIDE-DEPENDENT GABA TRANSPORTER INE"/>
    <property type="match status" value="1"/>
</dbReference>
<sequence>MDSQTNALYDNENFPKYGVSELTFNALNKTPKPKPKSLRDKKFVIVPAGSMESGKGIETSTTPFLSPSTSFSKSKSHISMRGHRLGEPSVTSSNPNIFMGPKYVHLARSGSYIFNDNGSTRVISDASSVRSLVSIGMGSTDGRRMVIRRVPNSPSELLSYISPPTPPEDLFDNESFDNSDCVDDDKNLKPRRQYWTSKMQFVLACIGYSVGLSNVWRFPYIMYKSGGGVFLLPYFITLLICGVPLLFMELSIGQFTGRGVIGAIGQCCPLFKGVGLASVIVSFLMSSYYSVIIAYSIYFFFTSFRSELPWTGCINPRWTTPDCWTLQRKMMNLSRPDNPQTPTEEFFQNKVLQMSEGIEYPGAIRWDLVACLVCAWFLVYFAIWKSIKSSTKIRYFTASFPFVLIIIFLARSLTLEGAEKGLQFFFRPNWSELTSANVWINAAGQSFNSLGIAFGSMISFASYNKYNNNVLHDVVAVSSVNFLTSMLVGIFSFATIGNIAYEQNLPINKVIEDGPGLIFIVYPQALARMPAPQLWSVLFFFMLLCLGLNSQFAIVEVVVTSIQDGFPNWIRQKLVYHEILVLIICAIAFFFGLPNIIQGGIYFFLLIDHYVASITVLFVAFFQIVAISWFYGITRLMKNIKEMTSKNPSVYFRFCWFIAAPALLLGIMILALINYQPLTYHNGTYEYPFWAHIIGWGVVIATILCIPAFAIFNVYNNEGSSLWERIKNTGKPNIYECKICKEHHCEHDFPEDVSNDEQMFRSPSIVLQPPPSKRSLRSDEKNVNGTVKSDDKPTSSKTLKVPEI</sequence>
<dbReference type="AlphaFoldDB" id="A0A1J1IWZ2"/>
<evidence type="ECO:0000256" key="12">
    <source>
        <dbReference type="SAM" id="Phobius"/>
    </source>
</evidence>
<keyword evidence="8" id="KW-0479">Metal-binding</keyword>
<evidence type="ECO:0000256" key="9">
    <source>
        <dbReference type="PIRSR" id="PIRSR600175-2"/>
    </source>
</evidence>
<evidence type="ECO:0000256" key="11">
    <source>
        <dbReference type="SAM" id="MobiDB-lite"/>
    </source>
</evidence>
<feature type="transmembrane region" description="Helical" evidence="12">
    <location>
        <begin position="231"/>
        <end position="252"/>
    </location>
</feature>
<dbReference type="GO" id="GO:0019226">
    <property type="term" value="P:transmission of nerve impulse"/>
    <property type="evidence" value="ECO:0007669"/>
    <property type="project" value="InterPro"/>
</dbReference>
<evidence type="ECO:0000256" key="5">
    <source>
        <dbReference type="ARBA" id="ARBA00022847"/>
    </source>
</evidence>
<keyword evidence="14" id="KW-1185">Reference proteome</keyword>
<comment type="subcellular location">
    <subcellularLocation>
        <location evidence="1">Membrane</location>
        <topology evidence="1">Multi-pass membrane protein</topology>
    </subcellularLocation>
</comment>
<feature type="compositionally biased region" description="Basic residues" evidence="11">
    <location>
        <begin position="74"/>
        <end position="83"/>
    </location>
</feature>
<feature type="binding site" evidence="8">
    <location>
        <position position="546"/>
    </location>
    <ligand>
        <name>Na(+)</name>
        <dbReference type="ChEBI" id="CHEBI:29101"/>
        <label>1</label>
    </ligand>
</feature>
<feature type="transmembrane region" description="Helical" evidence="12">
    <location>
        <begin position="273"/>
        <end position="301"/>
    </location>
</feature>
<dbReference type="PROSITE" id="PS00610">
    <property type="entry name" value="NA_NEUROTRAN_SYMP_1"/>
    <property type="match status" value="1"/>
</dbReference>
<evidence type="ECO:0000256" key="2">
    <source>
        <dbReference type="ARBA" id="ARBA00006459"/>
    </source>
</evidence>
<keyword evidence="3 10" id="KW-0813">Transport</keyword>
<feature type="binding site" evidence="8">
    <location>
        <position position="449"/>
    </location>
    <ligand>
        <name>Na(+)</name>
        <dbReference type="ChEBI" id="CHEBI:29101"/>
        <label>1</label>
    </ligand>
</feature>
<keyword evidence="4 10" id="KW-0812">Transmembrane</keyword>
<evidence type="ECO:0000256" key="10">
    <source>
        <dbReference type="RuleBase" id="RU003732"/>
    </source>
</evidence>
<keyword evidence="5 10" id="KW-0769">Symport</keyword>
<dbReference type="InterPro" id="IPR037272">
    <property type="entry name" value="SNS_sf"/>
</dbReference>
<feature type="disulfide bond" evidence="9">
    <location>
        <begin position="313"/>
        <end position="323"/>
    </location>
</feature>
<evidence type="ECO:0000313" key="13">
    <source>
        <dbReference type="EMBL" id="CRL04725.1"/>
    </source>
</evidence>
<dbReference type="PRINTS" id="PR01205">
    <property type="entry name" value="INEBRIATED"/>
</dbReference>
<dbReference type="GO" id="GO:0042065">
    <property type="term" value="P:glial cell growth"/>
    <property type="evidence" value="ECO:0007669"/>
    <property type="project" value="InterPro"/>
</dbReference>
<evidence type="ECO:0000256" key="8">
    <source>
        <dbReference type="PIRSR" id="PIRSR600175-1"/>
    </source>
</evidence>
<evidence type="ECO:0000313" key="14">
    <source>
        <dbReference type="Proteomes" id="UP000183832"/>
    </source>
</evidence>
<feature type="region of interest" description="Disordered" evidence="11">
    <location>
        <begin position="763"/>
        <end position="804"/>
    </location>
</feature>
<dbReference type="EMBL" id="CVRI01000063">
    <property type="protein sequence ID" value="CRL04725.1"/>
    <property type="molecule type" value="Genomic_DNA"/>
</dbReference>
<dbReference type="GO" id="GO:0089718">
    <property type="term" value="P:amino acid import across plasma membrane"/>
    <property type="evidence" value="ECO:0007669"/>
    <property type="project" value="TreeGrafter"/>
</dbReference>
<feature type="transmembrane region" description="Helical" evidence="12">
    <location>
        <begin position="610"/>
        <end position="633"/>
    </location>
</feature>
<feature type="binding site" evidence="8">
    <location>
        <position position="550"/>
    </location>
    <ligand>
        <name>Na(+)</name>
        <dbReference type="ChEBI" id="CHEBI:29101"/>
        <label>1</label>
    </ligand>
</feature>